<sequence length="168" mass="18479">MLTQTVLAHPGFLNEKTRVSLYAREAAVLVRPGNPKDLHRLQDLARPGVRLLDVNGAGQLGMTEDMARSTELIAGLQRNVARSVKTSAEAVALWQQEPLGFDAWITYASWQPRLPGSQLVRLPRAQRVSRGTPVALTARTTQAAAAAQFVAFLQSDAGHAIFRRWGWQ</sequence>
<name>A0ABS6WU81_9BACT</name>
<dbReference type="EMBL" id="JAHWGL010000002">
    <property type="protein sequence ID" value="MBW3127137.1"/>
    <property type="molecule type" value="Genomic_DNA"/>
</dbReference>
<evidence type="ECO:0000313" key="1">
    <source>
        <dbReference type="EMBL" id="MBW3127137.1"/>
    </source>
</evidence>
<accession>A0ABS6WU81</accession>
<comment type="caution">
    <text evidence="1">The sequence shown here is derived from an EMBL/GenBank/DDBJ whole genome shotgun (WGS) entry which is preliminary data.</text>
</comment>
<proteinExistence type="predicted"/>
<evidence type="ECO:0000313" key="2">
    <source>
        <dbReference type="Proteomes" id="UP000826188"/>
    </source>
</evidence>
<dbReference type="Proteomes" id="UP000826188">
    <property type="component" value="Unassembled WGS sequence"/>
</dbReference>
<organism evidence="1 2">
    <name type="scientific">Hymenobacter profundi</name>
    <dbReference type="NCBI Taxonomy" id="1982110"/>
    <lineage>
        <taxon>Bacteria</taxon>
        <taxon>Pseudomonadati</taxon>
        <taxon>Bacteroidota</taxon>
        <taxon>Cytophagia</taxon>
        <taxon>Cytophagales</taxon>
        <taxon>Hymenobacteraceae</taxon>
        <taxon>Hymenobacter</taxon>
    </lineage>
</organism>
<protein>
    <submittedName>
        <fullName evidence="1">Substrate-binding domain-containing protein</fullName>
    </submittedName>
</protein>
<reference evidence="1 2" key="1">
    <citation type="submission" date="2021-07" db="EMBL/GenBank/DDBJ databases">
        <title>Hymenobacter profundi sp. nov., isolated from deep-sea water.</title>
        <authorList>
            <person name="Kim M.K."/>
        </authorList>
    </citation>
    <scope>NUCLEOTIDE SEQUENCE [LARGE SCALE GENOMIC DNA]</scope>
    <source>
        <strain evidence="1 2">M2</strain>
    </source>
</reference>
<dbReference type="Pfam" id="PF13531">
    <property type="entry name" value="SBP_bac_11"/>
    <property type="match status" value="1"/>
</dbReference>
<gene>
    <name evidence="1" type="ORF">KYK14_01105</name>
</gene>
<keyword evidence="2" id="KW-1185">Reference proteome</keyword>